<dbReference type="Pfam" id="PF06080">
    <property type="entry name" value="DUF938"/>
    <property type="match status" value="1"/>
</dbReference>
<name>A0A5C8ZXT2_9GAMM</name>
<dbReference type="SUPFAM" id="SSF53335">
    <property type="entry name" value="S-adenosyl-L-methionine-dependent methyltransferases"/>
    <property type="match status" value="1"/>
</dbReference>
<dbReference type="Proteomes" id="UP000321933">
    <property type="component" value="Unassembled WGS sequence"/>
</dbReference>
<proteinExistence type="predicted"/>
<comment type="caution">
    <text evidence="1">The sequence shown here is derived from an EMBL/GenBank/DDBJ whole genome shotgun (WGS) entry which is preliminary data.</text>
</comment>
<dbReference type="AlphaFoldDB" id="A0A5C8ZXT2"/>
<evidence type="ECO:0000313" key="2">
    <source>
        <dbReference type="Proteomes" id="UP000321933"/>
    </source>
</evidence>
<organism evidence="1 2">
    <name type="scientific">Parahaliea aestuarii</name>
    <dbReference type="NCBI Taxonomy" id="1852021"/>
    <lineage>
        <taxon>Bacteria</taxon>
        <taxon>Pseudomonadati</taxon>
        <taxon>Pseudomonadota</taxon>
        <taxon>Gammaproteobacteria</taxon>
        <taxon>Cellvibrionales</taxon>
        <taxon>Halieaceae</taxon>
        <taxon>Parahaliea</taxon>
    </lineage>
</organism>
<dbReference type="PANTHER" id="PTHR20974">
    <property type="entry name" value="UPF0585 PROTEIN CG18661"/>
    <property type="match status" value="1"/>
</dbReference>
<dbReference type="Gene3D" id="3.40.50.150">
    <property type="entry name" value="Vaccinia Virus protein VP39"/>
    <property type="match status" value="1"/>
</dbReference>
<evidence type="ECO:0000313" key="1">
    <source>
        <dbReference type="EMBL" id="TXS92402.1"/>
    </source>
</evidence>
<sequence length="200" mass="22114">MDGLPWSQACENNKAPILDILRRVLADKTQVLELGAGTGQHATWFAGHLPHLIWQPTDLHSNLPALAPRCAAYEGGNLLPPLALDVCQHPWPAQVPDAVFTANSFHIMPFSAVAQCFAELGRRARPGTALCVYGPFNYGGQYTSDSNARFDQWLAQQHPDSAIRDFEAVDELARQAGFALLEDNAMPANNRLLVWWQTDR</sequence>
<reference evidence="1 2" key="1">
    <citation type="submission" date="2019-08" db="EMBL/GenBank/DDBJ databases">
        <title>Parahaliea maris sp. nov., isolated from the surface seawater.</title>
        <authorList>
            <person name="Liu Y."/>
        </authorList>
    </citation>
    <scope>NUCLEOTIDE SEQUENCE [LARGE SCALE GENOMIC DNA]</scope>
    <source>
        <strain evidence="1 2">S2-26</strain>
    </source>
</reference>
<protein>
    <submittedName>
        <fullName evidence="1">DUF938 domain-containing protein</fullName>
    </submittedName>
</protein>
<gene>
    <name evidence="1" type="ORF">FVW59_08245</name>
</gene>
<dbReference type="InterPro" id="IPR029063">
    <property type="entry name" value="SAM-dependent_MTases_sf"/>
</dbReference>
<dbReference type="PANTHER" id="PTHR20974:SF0">
    <property type="entry name" value="UPF0585 PROTEIN CG18661"/>
    <property type="match status" value="1"/>
</dbReference>
<dbReference type="InterPro" id="IPR010342">
    <property type="entry name" value="DUF938"/>
</dbReference>
<dbReference type="OrthoDB" id="5563826at2"/>
<dbReference type="RefSeq" id="WP_148063775.1">
    <property type="nucleotide sequence ID" value="NZ_VRYZ01000003.1"/>
</dbReference>
<accession>A0A5C8ZXT2</accession>
<dbReference type="EMBL" id="VRYZ01000003">
    <property type="protein sequence ID" value="TXS92402.1"/>
    <property type="molecule type" value="Genomic_DNA"/>
</dbReference>
<keyword evidence="2" id="KW-1185">Reference proteome</keyword>